<sequence length="365" mass="42183">MKMEEVDYEDKLSEIPNPSIEKVREKYEEKKSEIDEEAKRKELKNSLKTRKNHDDIVGKISSAFHQAEEAEGSETGYEFAFTEPLEEKGLSNADVLLVKDEGDAVKLCIVECKSGSNYSSWMEQISSIEDVLNEEENKRELKAQIGCRKKDISFIQYVVATNARNLAEVKPDRYDYDYPSNLAVWGLDEWEQSLYAKEDYNCNDSDLSSKVGDGIDYGKIENPIMYTVSSHPVIILKNVLFELLKSNQSRSYPKEFNEEEFYDEFNQNLQMGVQGPKRDQLVEEKLDNILYFAEDIEILSDEDVRSTKDYRMKFRGKKPPMVEEAVESKFLKNRPVRIVSEEAFKEALDEYESEGKQGNLGNFTD</sequence>
<dbReference type="GeneID" id="42365402"/>
<accession>A0A5Q0UH20</accession>
<dbReference type="AlphaFoldDB" id="A0A5Q0UH20"/>
<dbReference type="KEGG" id="ncon:LC1Nh_1008"/>
<keyword evidence="3" id="KW-1185">Reference proteome</keyword>
<feature type="compositionally biased region" description="Basic and acidic residues" evidence="1">
    <location>
        <begin position="1"/>
        <end position="13"/>
    </location>
</feature>
<dbReference type="RefSeq" id="WP_153550629.1">
    <property type="nucleotide sequence ID" value="NZ_CP040089.1"/>
</dbReference>
<dbReference type="Proteomes" id="UP000377803">
    <property type="component" value="Chromosome"/>
</dbReference>
<evidence type="ECO:0000313" key="2">
    <source>
        <dbReference type="EMBL" id="QGA80884.1"/>
    </source>
</evidence>
<gene>
    <name evidence="2" type="ORF">LC1Nh_1008</name>
</gene>
<feature type="region of interest" description="Disordered" evidence="1">
    <location>
        <begin position="1"/>
        <end position="24"/>
    </location>
</feature>
<organism evidence="2 3">
    <name type="scientific">Candidatus Nanohalobium constans</name>
    <dbReference type="NCBI Taxonomy" id="2565781"/>
    <lineage>
        <taxon>Archaea</taxon>
        <taxon>Candidatus Nanohalarchaeota</taxon>
        <taxon>Candidatus Nanohalobia</taxon>
        <taxon>Candidatus Nanohalobiales</taxon>
        <taxon>Candidatus Nanohalobiaceae</taxon>
        <taxon>Candidatus Nanohalobium</taxon>
    </lineage>
</organism>
<proteinExistence type="predicted"/>
<dbReference type="EMBL" id="CP040089">
    <property type="protein sequence ID" value="QGA80884.1"/>
    <property type="molecule type" value="Genomic_DNA"/>
</dbReference>
<protein>
    <submittedName>
        <fullName evidence="2">Uncharacterized protein</fullName>
    </submittedName>
</protein>
<evidence type="ECO:0000256" key="1">
    <source>
        <dbReference type="SAM" id="MobiDB-lite"/>
    </source>
</evidence>
<name>A0A5Q0UH20_9ARCH</name>
<evidence type="ECO:0000313" key="3">
    <source>
        <dbReference type="Proteomes" id="UP000377803"/>
    </source>
</evidence>
<dbReference type="OrthoDB" id="345996at2157"/>
<reference evidence="3" key="1">
    <citation type="submission" date="2019-05" db="EMBL/GenBank/DDBJ databases">
        <title>Candidatus Nanohalobium constans, a novel model system to study the DPANN nano-sized archaea: genomic and physiological characterization of a nanoarchaeon co-cultured with its chitinotrophic host.</title>
        <authorList>
            <person name="La Cono V."/>
            <person name="Arcadi E."/>
            <person name="Crisafi F."/>
            <person name="Denaro R."/>
            <person name="La Spada G."/>
            <person name="Messina E."/>
            <person name="Smedile F."/>
            <person name="Toshchakov S.V."/>
            <person name="Shevchenko M.A."/>
            <person name="Golyshin P.N."/>
            <person name="Golyshina O.V."/>
            <person name="Ferrer M."/>
            <person name="Rohde M."/>
            <person name="Mushegian A."/>
            <person name="Sorokin D.Y."/>
            <person name="Giuliano L."/>
            <person name="Yakimov M.M."/>
        </authorList>
    </citation>
    <scope>NUCLEOTIDE SEQUENCE [LARGE SCALE GENOMIC DNA]</scope>
    <source>
        <strain evidence="3">LC1Nh</strain>
    </source>
</reference>